<feature type="region of interest" description="N-terminal hotdog fold" evidence="9">
    <location>
        <begin position="2532"/>
        <end position="2651"/>
    </location>
</feature>
<dbReference type="SUPFAM" id="SSF53901">
    <property type="entry name" value="Thiolase-like"/>
    <property type="match status" value="2"/>
</dbReference>
<evidence type="ECO:0000259" key="11">
    <source>
        <dbReference type="PROSITE" id="PS52004"/>
    </source>
</evidence>
<name>A0A840VH95_9ACTN</name>
<sequence>MANEDKLVDYLKRATADLRETKRRLREAEEKDAEPIAVIGMSCRYPGGVTSPDGLWQLVATGGDGIGDFPADRGWDLDDLYDPDPDRAGTVYNVQGGFLQGAGDFDPGFFRISPREALAMDPQQRLLLEASWEAFESAGIDPHRVGGSRTGVFAGLMNNTDYTPSLDAVPEGIEGFLGTGSSGSVASGRVAYTFGLEGPAVTVDTACSSSLVTMHLAAQALRSGDCTLALAGGATVMATPGTYLEFSRQRGLAADGRCKAFAGAADGTGFSEGVGMLVLERLSDAQRNGRRILAIVRGSAVNQDGASSGLTAPNGPSQQRVIRQALANARLSAADVDAVEAHGTGTRLGDPIEAQALLATYGQDRSEPLWLGSIKSNIGHTQAAAGVAGIIKMIQAFRHESLPKTLHVDEPSPHVDWSSGAVSLLTESRPWPRGERVRRAGVSSFGISGTNAHVILEEPPAEVASESLVSAPVPWVLSARSEAALRDQATRLSDFVAAHPEISPVDIGWTLAGRARFEHRAVLNAGSFDVSPRVAVEARLGVMFTGQGSQRLGMGRGLYDTFPVFAAAFDEVCDLLPGDVKSVVFGDDADLLNNTEYAQPALFAVEVALFRLAESWGVRPQVLLGHSVGEIVAAHVAGVFSLSDACTLIAARGRLMAALPAGGAMAAIGLDEATVAAALRADAALGERVQIAAVNGPTSVVISGDEEAVEALVGRWRAEGVRVRRLAVSHAFHSHLMEPMLAEFTTVLEGLTFGSAQLPVVSNLTGEVSDCGSVEYWVRHVREAVRFADSLSTVAGMGVTALLELGPDGVLSAMADDTVAVSALRDGRDEAESFTAALGRLHAVGVELDWAGVFAGRGAKLVDLPTYAFEHQEFWLRSSAGTGDAAGLGQSATGHPLLTAVVTVPDSDTVVLTGRLSVQTHPWLAEHRVGDGVVVPGAALVELAVHAGDEIGAGSVVELTIEAPLVLPEQGAVVLRVTVDGSTHAVSIYSRPADGDDSWTRHAHGTLGTDLPALAVDLAVWPPAGAEQLDVDGLYDVLADAGLGYGPVFQGVRAAWRAGDEVFAEVELPDGTAVTGFGLHPALFDAALHAIALGDLVEATATGPMLPFNWSGVSLHATGASTVRVRLAQAGTDAVSLAITDTAGAPVLSVESLVLRPLESARLSTVQDAMFGLEWAEVATASIWDGDWTTTDDDFDGRVPAVVVVPSLVDSAVGVVRSAHEAVAAALALVQRWVGEDRFGESLLVFVTAGSGPVDAAVQGLVRSAQTENPGRFVLLDLGATPVTSELLGVALGSGEPELVLRDGRWLAPRLVRVVASPVSVSADGTVLITGGTGALGALLARHLVVEHGLRSLVLTSRRGLDAPGAVGLVAELSALGAVVRVVACDVSDREAVAGLVGGIADLRGVVHTAGVLDDGLVTSLSSERLDVVFGPKVDAAYYLHDLTVGRDLDMFVVFSSAAGVLGGGGQGNYAAANSFLDELIRQRNAVGLVGTSLAWGLWEQADGMGAGVDGVAGLSAAEGLALFDAGWAHGGVLVPMRLDLPALRKSDDVPPILRSLVRKSRRTAQRSSSASGWSDQIGALAAEERLEAVLNLVRTAAAGVLGHDGSEAVGPTAAFKELGFDSLTAIELRNQLAAKTGLRLPATLVFDYPTATVAAEFILGLVVGATTPVATGIVQPRAEDPIVVVGMACRYPGGAASPEQLWELVATGGDGIGAFPDDRGWDVADLLDTTVYEMAGGFLYDAAGFDPGFFGISPREALAMDPQQRLLLESSWEAFESAGINPVSVRGSQTGVFAGVMYHNYGARVIDVPDGVEAFLGTGSSSSVVSGRVSYMFGFEGPAVTVDTACSSSLVTLHLAAQSLGRGECDLALAGGVTVMPTPDTFASFAQQQGLARNGRCKAFAGAADGTGWSEGVGMLVLERLSDAQRNGHRVLAVVRGSAVNQDGASNGLTAPNGPSQQRVIRQALANAGLSPADVDVVEAHGTGTRLGDPIEAQALLATYGQDRSEPLWLGSIKSNIGHTQAAAGVAGVIKMIQAFRHESLPKTLHVDEPSPHVDWSAGAVSLLTEQRPWPRGERPRRAGVSSFGISGTNAHVIVEEPPAEVAREVSVSAPVPWVLSAKSEAALRDQAARLSDFVAAHPEISPVDIGWTLAGRTRFEHRAVLKAGSFEVSPRVAVEARLGVMFTGQGSQRLGMGRGLYDTFPVFAAAFDEVCDLLPGDLKSVVFGDDPDLLNNTEYAQPALFAVEVALFRLAESWGVRPQVLLGHSVGEIVAAHVAGVFSLADACTLIAARGRLMAALPAGGAMAAIGLDEATVAAALRADTARVQIAAVNGPTSVVISGDEEAVEALVGRWRAEGVRVRRLAVSHAFHSHLMEPMLAEFTTVLEGLTFGSARLPVVSNVTGRVEDLGTPEYWVRHVRESVRFADSLSTVAGMGVTALLELGPDGVLSAMADDTFAVSALRDGRDEAETLTAALGGLHAVGVELDWAGVFVGRGGRLVDLPGYAFEHQEFWLRSGAGTGDAAGLGQSATGHPLLTAVVAVPESDTVVLTGRLSVQTHPWLAEHRVGDGVVVPGAALVELAVHAGDEIGAGSVVELTIEAPLVLPEQGAVVLRVTVDESTHAVSIYSRPADSDDSWTRHAHGTVSAQVTGVPTDLTVWPPAGGESLDVDGLYDVLGDAGLGYGPVFQGVRAAWRAGDEVFAEVELPDGTAVTGFGLHPALFDAALHAIALGAFVDADRAGPWLPFVWSGVNLHATGASVLRVRLTPAGTDAISLLAVDASGAPVLSVASLALRPADLTRMSGTDHLFAVDWVDVAPISVPVSGEVFEVVVLERVVGGVVDEVRAVVGDVLSRVQSVSGAGRLVVVARGMDVVAGAVFGLVRSAESESPGRFVLLDVGDVPVTDELVAGGVGVGEPELRLREGVWQARRLVRAVGGGVSVGVPAAGTVLVTGGTGALGGLLARHLVVGHGVRSLVLTSRRGLGAAGALGLVAELEGLGAVVRVAACDVGDRAAVAGLVGGIGDLVGVVHAAGVLDDGLVGSLSPERVDRVFGPKVDAAWYLHELTAGRDLEMFVAFSSAAGVVGNVGQGSYAAANSFLDELIRQRNAAGLVGTSLAWGLWDQAGMGAGVDGVPGLSEAEGLALFDGGWAQGGVLVPMRLDLPALRAGGDVPPLFRSLVRGRTRRTAQQGNDAADWSRRLAPMTPEERHETMLRLVRTAAAGVLGYAGPEAVGPTVAFKELGFDSLTAVELRNQLSASTGLRLPATLVFDQPNPTELADYLIPALLGGAAGPDVDTEIDALEALLDAVDVDSGQRSRITTRLQTLLTRWADQGRAEPAGDGETTVSDHLEQATDEEIFQFIGREFGIS</sequence>
<keyword evidence="8" id="KW-0012">Acyltransferase</keyword>
<feature type="active site" description="Proton donor; for dehydratase activity" evidence="9">
    <location>
        <position position="2722"/>
    </location>
</feature>
<evidence type="ECO:0000256" key="3">
    <source>
        <dbReference type="ARBA" id="ARBA00022450"/>
    </source>
</evidence>
<feature type="domain" description="Carrier" evidence="10">
    <location>
        <begin position="1588"/>
        <end position="1663"/>
    </location>
</feature>
<feature type="domain" description="PKS/mFAS DH" evidence="12">
    <location>
        <begin position="2532"/>
        <end position="2801"/>
    </location>
</feature>
<dbReference type="SMART" id="SM00822">
    <property type="entry name" value="PKS_KR"/>
    <property type="match status" value="2"/>
</dbReference>
<dbReference type="GO" id="GO:0004312">
    <property type="term" value="F:fatty acid synthase activity"/>
    <property type="evidence" value="ECO:0007669"/>
    <property type="project" value="TreeGrafter"/>
</dbReference>
<evidence type="ECO:0000256" key="7">
    <source>
        <dbReference type="ARBA" id="ARBA00023268"/>
    </source>
</evidence>
<feature type="active site" description="Proton acceptor; for dehydratase activity" evidence="9">
    <location>
        <position position="2564"/>
    </location>
</feature>
<organism evidence="13 14">
    <name type="scientific">Micromonospora parathelypteridis</name>
    <dbReference type="NCBI Taxonomy" id="1839617"/>
    <lineage>
        <taxon>Bacteria</taxon>
        <taxon>Bacillati</taxon>
        <taxon>Actinomycetota</taxon>
        <taxon>Actinomycetes</taxon>
        <taxon>Micromonosporales</taxon>
        <taxon>Micromonosporaceae</taxon>
        <taxon>Micromonospora</taxon>
    </lineage>
</organism>
<dbReference type="PROSITE" id="PS50075">
    <property type="entry name" value="CARRIER"/>
    <property type="match status" value="2"/>
</dbReference>
<feature type="domain" description="Carrier" evidence="10">
    <location>
        <begin position="3208"/>
        <end position="3283"/>
    </location>
</feature>
<feature type="domain" description="Ketosynthase family 3 (KS3)" evidence="11">
    <location>
        <begin position="33"/>
        <end position="458"/>
    </location>
</feature>
<dbReference type="GO" id="GO:0033068">
    <property type="term" value="P:macrolide biosynthetic process"/>
    <property type="evidence" value="ECO:0007669"/>
    <property type="project" value="UniProtKB-ARBA"/>
</dbReference>
<dbReference type="Gene3D" id="3.40.47.10">
    <property type="match status" value="2"/>
</dbReference>
<feature type="domain" description="Ketosynthase family 3 (KS3)" evidence="11">
    <location>
        <begin position="1680"/>
        <end position="2098"/>
    </location>
</feature>
<dbReference type="CDD" id="cd00833">
    <property type="entry name" value="PKS"/>
    <property type="match status" value="2"/>
</dbReference>
<dbReference type="InterPro" id="IPR036291">
    <property type="entry name" value="NAD(P)-bd_dom_sf"/>
</dbReference>
<dbReference type="InterPro" id="IPR016039">
    <property type="entry name" value="Thiolase-like"/>
</dbReference>
<dbReference type="PROSITE" id="PS52019">
    <property type="entry name" value="PKS_MFAS_DH"/>
    <property type="match status" value="2"/>
</dbReference>
<dbReference type="PROSITE" id="PS00012">
    <property type="entry name" value="PHOSPHOPANTETHEINE"/>
    <property type="match status" value="2"/>
</dbReference>
<dbReference type="InterPro" id="IPR020841">
    <property type="entry name" value="PKS_Beta-ketoAc_synthase_dom"/>
</dbReference>
<dbReference type="InterPro" id="IPR016036">
    <property type="entry name" value="Malonyl_transacylase_ACP-bd"/>
</dbReference>
<feature type="active site" description="Proton donor; for dehydratase activity" evidence="9">
    <location>
        <position position="1085"/>
    </location>
</feature>
<comment type="caution">
    <text evidence="13">The sequence shown here is derived from an EMBL/GenBank/DDBJ whole genome shotgun (WGS) entry which is preliminary data.</text>
</comment>
<dbReference type="Pfam" id="PF00550">
    <property type="entry name" value="PP-binding"/>
    <property type="match status" value="2"/>
</dbReference>
<feature type="active site" description="Proton acceptor; for dehydratase activity" evidence="9">
    <location>
        <position position="927"/>
    </location>
</feature>
<dbReference type="InterPro" id="IPR049900">
    <property type="entry name" value="PKS_mFAS_DH"/>
</dbReference>
<dbReference type="InterPro" id="IPR042104">
    <property type="entry name" value="PKS_dehydratase_sf"/>
</dbReference>
<dbReference type="SMART" id="SM00825">
    <property type="entry name" value="PKS_KS"/>
    <property type="match status" value="2"/>
</dbReference>
<dbReference type="SMART" id="SM00827">
    <property type="entry name" value="PKS_AT"/>
    <property type="match status" value="2"/>
</dbReference>
<dbReference type="Pfam" id="PF00109">
    <property type="entry name" value="ketoacyl-synt"/>
    <property type="match status" value="2"/>
</dbReference>
<evidence type="ECO:0000259" key="10">
    <source>
        <dbReference type="PROSITE" id="PS50075"/>
    </source>
</evidence>
<dbReference type="PANTHER" id="PTHR43775">
    <property type="entry name" value="FATTY ACID SYNTHASE"/>
    <property type="match status" value="1"/>
</dbReference>
<dbReference type="InterPro" id="IPR036736">
    <property type="entry name" value="ACP-like_sf"/>
</dbReference>
<evidence type="ECO:0000256" key="8">
    <source>
        <dbReference type="ARBA" id="ARBA00023315"/>
    </source>
</evidence>
<dbReference type="PROSITE" id="PS00606">
    <property type="entry name" value="KS3_1"/>
    <property type="match status" value="2"/>
</dbReference>
<dbReference type="InterPro" id="IPR015083">
    <property type="entry name" value="NorB/c/GfsB-D-like_docking"/>
</dbReference>
<evidence type="ECO:0000313" key="14">
    <source>
        <dbReference type="Proteomes" id="UP000586947"/>
    </source>
</evidence>
<dbReference type="GO" id="GO:0004315">
    <property type="term" value="F:3-oxoacyl-[acyl-carrier-protein] synthase activity"/>
    <property type="evidence" value="ECO:0007669"/>
    <property type="project" value="InterPro"/>
</dbReference>
<keyword evidence="14" id="KW-1185">Reference proteome</keyword>
<keyword evidence="6" id="KW-0045">Antibiotic biosynthesis</keyword>
<dbReference type="GO" id="GO:0006633">
    <property type="term" value="P:fatty acid biosynthetic process"/>
    <property type="evidence" value="ECO:0007669"/>
    <property type="project" value="InterPro"/>
</dbReference>
<proteinExistence type="predicted"/>
<dbReference type="SUPFAM" id="SSF52151">
    <property type="entry name" value="FabD/lysophospholipase-like"/>
    <property type="match status" value="2"/>
</dbReference>
<dbReference type="InterPro" id="IPR020807">
    <property type="entry name" value="PKS_DH"/>
</dbReference>
<dbReference type="SUPFAM" id="SSF47336">
    <property type="entry name" value="ACP-like"/>
    <property type="match status" value="2"/>
</dbReference>
<dbReference type="PROSITE" id="PS52004">
    <property type="entry name" value="KS3_2"/>
    <property type="match status" value="2"/>
</dbReference>
<protein>
    <submittedName>
        <fullName evidence="13">Malonyl CoA-acyl carrier protein transacylase</fullName>
    </submittedName>
</protein>
<dbReference type="InterPro" id="IPR009081">
    <property type="entry name" value="PP-bd_ACP"/>
</dbReference>
<dbReference type="InterPro" id="IPR049552">
    <property type="entry name" value="PKS_DH_N"/>
</dbReference>
<dbReference type="Pfam" id="PF08659">
    <property type="entry name" value="KR"/>
    <property type="match status" value="2"/>
</dbReference>
<dbReference type="InterPro" id="IPR018201">
    <property type="entry name" value="Ketoacyl_synth_AS"/>
</dbReference>
<dbReference type="Proteomes" id="UP000586947">
    <property type="component" value="Unassembled WGS sequence"/>
</dbReference>
<evidence type="ECO:0000256" key="2">
    <source>
        <dbReference type="ARBA" id="ARBA00004792"/>
    </source>
</evidence>
<comment type="cofactor">
    <cofactor evidence="1">
        <name>pantetheine 4'-phosphate</name>
        <dbReference type="ChEBI" id="CHEBI:47942"/>
    </cofactor>
</comment>
<keyword evidence="7" id="KW-0511">Multifunctional enzyme</keyword>
<evidence type="ECO:0000256" key="9">
    <source>
        <dbReference type="PROSITE-ProRule" id="PRU01363"/>
    </source>
</evidence>
<dbReference type="SMART" id="SM01294">
    <property type="entry name" value="PKS_PP_betabranch"/>
    <property type="match status" value="2"/>
</dbReference>
<dbReference type="Gene3D" id="3.40.50.720">
    <property type="entry name" value="NAD(P)-binding Rossmann-like Domain"/>
    <property type="match status" value="2"/>
</dbReference>
<dbReference type="Gene3D" id="3.30.70.3290">
    <property type="match status" value="2"/>
</dbReference>
<dbReference type="InterPro" id="IPR014031">
    <property type="entry name" value="Ketoacyl_synth_C"/>
</dbReference>
<dbReference type="Pfam" id="PF16197">
    <property type="entry name" value="KAsynt_C_assoc"/>
    <property type="match status" value="2"/>
</dbReference>
<feature type="region of interest" description="N-terminal hotdog fold" evidence="9">
    <location>
        <begin position="895"/>
        <end position="1014"/>
    </location>
</feature>
<dbReference type="PANTHER" id="PTHR43775:SF51">
    <property type="entry name" value="INACTIVE PHENOLPHTHIOCEROL SYNTHESIS POLYKETIDE SYNTHASE TYPE I PKS1-RELATED"/>
    <property type="match status" value="1"/>
</dbReference>
<keyword evidence="5" id="KW-0808">Transferase</keyword>
<dbReference type="Gene3D" id="1.10.1200.10">
    <property type="entry name" value="ACP-like"/>
    <property type="match status" value="2"/>
</dbReference>
<dbReference type="Pfam" id="PF14765">
    <property type="entry name" value="PS-DH"/>
    <property type="match status" value="2"/>
</dbReference>
<dbReference type="EMBL" id="JACHDP010000001">
    <property type="protein sequence ID" value="MBB5476127.1"/>
    <property type="molecule type" value="Genomic_DNA"/>
</dbReference>
<dbReference type="Pfam" id="PF21089">
    <property type="entry name" value="PKS_DH_N"/>
    <property type="match status" value="2"/>
</dbReference>
<dbReference type="Pfam" id="PF02801">
    <property type="entry name" value="Ketoacyl-synt_C"/>
    <property type="match status" value="2"/>
</dbReference>
<feature type="domain" description="PKS/mFAS DH" evidence="12">
    <location>
        <begin position="895"/>
        <end position="1164"/>
    </location>
</feature>
<dbReference type="InterPro" id="IPR050091">
    <property type="entry name" value="PKS_NRPS_Biosynth_Enz"/>
</dbReference>
<dbReference type="InterPro" id="IPR057326">
    <property type="entry name" value="KR_dom"/>
</dbReference>
<dbReference type="RefSeq" id="WP_184176330.1">
    <property type="nucleotide sequence ID" value="NZ_JACHDP010000001.1"/>
</dbReference>
<dbReference type="InterPro" id="IPR020806">
    <property type="entry name" value="PKS_PP-bd"/>
</dbReference>
<dbReference type="InterPro" id="IPR001227">
    <property type="entry name" value="Ac_transferase_dom_sf"/>
</dbReference>
<dbReference type="InterPro" id="IPR049551">
    <property type="entry name" value="PKS_DH_C"/>
</dbReference>
<dbReference type="Pfam" id="PF22953">
    <property type="entry name" value="SpnB_Rossmann"/>
    <property type="match status" value="2"/>
</dbReference>
<reference evidence="13 14" key="1">
    <citation type="submission" date="2020-08" db="EMBL/GenBank/DDBJ databases">
        <title>Sequencing the genomes of 1000 actinobacteria strains.</title>
        <authorList>
            <person name="Klenk H.-P."/>
        </authorList>
    </citation>
    <scope>NUCLEOTIDE SEQUENCE [LARGE SCALE GENOMIC DNA]</scope>
    <source>
        <strain evidence="13 14">DSM 103125</strain>
    </source>
</reference>
<accession>A0A840VH95</accession>
<evidence type="ECO:0000256" key="4">
    <source>
        <dbReference type="ARBA" id="ARBA00022553"/>
    </source>
</evidence>
<dbReference type="Pfam" id="PF00698">
    <property type="entry name" value="Acyl_transf_1"/>
    <property type="match status" value="2"/>
</dbReference>
<evidence type="ECO:0000256" key="1">
    <source>
        <dbReference type="ARBA" id="ARBA00001957"/>
    </source>
</evidence>
<dbReference type="InterPro" id="IPR055123">
    <property type="entry name" value="SpnB-like_Rossmann"/>
</dbReference>
<dbReference type="FunFam" id="3.40.47.10:FF:000019">
    <property type="entry name" value="Polyketide synthase type I"/>
    <property type="match status" value="2"/>
</dbReference>
<gene>
    <name evidence="13" type="ORF">HNR20_000632</name>
</gene>
<dbReference type="FunFam" id="1.10.1200.10:FF:000007">
    <property type="entry name" value="Probable polyketide synthase pks17"/>
    <property type="match status" value="2"/>
</dbReference>
<dbReference type="Pfam" id="PF08990">
    <property type="entry name" value="Docking"/>
    <property type="match status" value="1"/>
</dbReference>
<evidence type="ECO:0000313" key="13">
    <source>
        <dbReference type="EMBL" id="MBB5476127.1"/>
    </source>
</evidence>
<comment type="pathway">
    <text evidence="2">Antibiotic biosynthesis.</text>
</comment>
<dbReference type="InterPro" id="IPR006162">
    <property type="entry name" value="Ppantetheine_attach_site"/>
</dbReference>
<feature type="region of interest" description="C-terminal hotdog fold" evidence="9">
    <location>
        <begin position="2663"/>
        <end position="2801"/>
    </location>
</feature>
<evidence type="ECO:0000256" key="5">
    <source>
        <dbReference type="ARBA" id="ARBA00022679"/>
    </source>
</evidence>
<dbReference type="SUPFAM" id="SSF55048">
    <property type="entry name" value="Probable ACP-binding domain of malonyl-CoA ACP transacylase"/>
    <property type="match status" value="2"/>
</dbReference>
<dbReference type="SMART" id="SM00823">
    <property type="entry name" value="PKS_PP"/>
    <property type="match status" value="2"/>
</dbReference>
<feature type="region of interest" description="C-terminal hotdog fold" evidence="9">
    <location>
        <begin position="1026"/>
        <end position="1164"/>
    </location>
</feature>
<dbReference type="InterPro" id="IPR014043">
    <property type="entry name" value="Acyl_transferase_dom"/>
</dbReference>
<keyword evidence="3" id="KW-0596">Phosphopantetheine</keyword>
<dbReference type="SUPFAM" id="SSF51735">
    <property type="entry name" value="NAD(P)-binding Rossmann-fold domains"/>
    <property type="match status" value="4"/>
</dbReference>
<dbReference type="InterPro" id="IPR013968">
    <property type="entry name" value="PKS_KR"/>
</dbReference>
<evidence type="ECO:0000259" key="12">
    <source>
        <dbReference type="PROSITE" id="PS52019"/>
    </source>
</evidence>
<dbReference type="GO" id="GO:0031177">
    <property type="term" value="F:phosphopantetheine binding"/>
    <property type="evidence" value="ECO:0007669"/>
    <property type="project" value="InterPro"/>
</dbReference>
<dbReference type="InterPro" id="IPR032821">
    <property type="entry name" value="PKS_assoc"/>
</dbReference>
<evidence type="ECO:0000256" key="6">
    <source>
        <dbReference type="ARBA" id="ARBA00023194"/>
    </source>
</evidence>
<dbReference type="Gene3D" id="3.40.366.10">
    <property type="entry name" value="Malonyl-Coenzyme A Acyl Carrier Protein, domain 2"/>
    <property type="match status" value="2"/>
</dbReference>
<dbReference type="Gene3D" id="3.10.129.110">
    <property type="entry name" value="Polyketide synthase dehydratase"/>
    <property type="match status" value="2"/>
</dbReference>
<keyword evidence="4" id="KW-0597">Phosphoprotein</keyword>
<dbReference type="CDD" id="cd08956">
    <property type="entry name" value="KR_3_FAS_SDR_x"/>
    <property type="match status" value="2"/>
</dbReference>
<dbReference type="SMART" id="SM00826">
    <property type="entry name" value="PKS_DH"/>
    <property type="match status" value="2"/>
</dbReference>
<dbReference type="InterPro" id="IPR014030">
    <property type="entry name" value="Ketoacyl_synth_N"/>
</dbReference>
<dbReference type="InterPro" id="IPR016035">
    <property type="entry name" value="Acyl_Trfase/lysoPLipase"/>
</dbReference>